<feature type="transmembrane region" description="Helical" evidence="1">
    <location>
        <begin position="48"/>
        <end position="70"/>
    </location>
</feature>
<name>A0A6C0LZK3_9ZZZZ</name>
<organism evidence="2">
    <name type="scientific">viral metagenome</name>
    <dbReference type="NCBI Taxonomy" id="1070528"/>
    <lineage>
        <taxon>unclassified sequences</taxon>
        <taxon>metagenomes</taxon>
        <taxon>organismal metagenomes</taxon>
    </lineage>
</organism>
<keyword evidence="1" id="KW-0472">Membrane</keyword>
<protein>
    <submittedName>
        <fullName evidence="2">Uncharacterized protein</fullName>
    </submittedName>
</protein>
<reference evidence="2" key="1">
    <citation type="journal article" date="2020" name="Nature">
        <title>Giant virus diversity and host interactions through global metagenomics.</title>
        <authorList>
            <person name="Schulz F."/>
            <person name="Roux S."/>
            <person name="Paez-Espino D."/>
            <person name="Jungbluth S."/>
            <person name="Walsh D.A."/>
            <person name="Denef V.J."/>
            <person name="McMahon K.D."/>
            <person name="Konstantinidis K.T."/>
            <person name="Eloe-Fadrosh E.A."/>
            <person name="Kyrpides N.C."/>
            <person name="Woyke T."/>
        </authorList>
    </citation>
    <scope>NUCLEOTIDE SEQUENCE</scope>
    <source>
        <strain evidence="2">GVMAG-S-1029409-49</strain>
    </source>
</reference>
<evidence type="ECO:0000256" key="1">
    <source>
        <dbReference type="SAM" id="Phobius"/>
    </source>
</evidence>
<sequence>MSSHNLTFGNLMIAAAALVVVLAWNSSFNALFEYIHQRFGDGSTANNVILRFVYAFIATIVVTTAAYFLLR</sequence>
<accession>A0A6C0LZK3</accession>
<evidence type="ECO:0000313" key="2">
    <source>
        <dbReference type="EMBL" id="QHU35455.1"/>
    </source>
</evidence>
<dbReference type="EMBL" id="MN740609">
    <property type="protein sequence ID" value="QHU35455.1"/>
    <property type="molecule type" value="Genomic_DNA"/>
</dbReference>
<dbReference type="AlphaFoldDB" id="A0A6C0LZK3"/>
<keyword evidence="1" id="KW-1133">Transmembrane helix</keyword>
<proteinExistence type="predicted"/>
<keyword evidence="1" id="KW-0812">Transmembrane</keyword>